<dbReference type="InterPro" id="IPR008979">
    <property type="entry name" value="Galactose-bd-like_sf"/>
</dbReference>
<dbReference type="SUPFAM" id="SSF49785">
    <property type="entry name" value="Galactose-binding domain-like"/>
    <property type="match status" value="1"/>
</dbReference>
<feature type="signal peptide" evidence="1">
    <location>
        <begin position="1"/>
        <end position="20"/>
    </location>
</feature>
<dbReference type="SUPFAM" id="SSF50952">
    <property type="entry name" value="Soluble quinoprotein glucose dehydrogenase"/>
    <property type="match status" value="1"/>
</dbReference>
<keyword evidence="1" id="KW-0732">Signal</keyword>
<dbReference type="CDD" id="cd00146">
    <property type="entry name" value="PKD"/>
    <property type="match status" value="1"/>
</dbReference>
<dbReference type="InterPro" id="IPR013783">
    <property type="entry name" value="Ig-like_fold"/>
</dbReference>
<protein>
    <submittedName>
        <fullName evidence="3">PQQ-dependent sugar dehydrogenase</fullName>
    </submittedName>
</protein>
<dbReference type="InterPro" id="IPR012938">
    <property type="entry name" value="Glc/Sorbosone_DH"/>
</dbReference>
<feature type="domain" description="PKD" evidence="2">
    <location>
        <begin position="490"/>
        <end position="573"/>
    </location>
</feature>
<dbReference type="RefSeq" id="WP_270027719.1">
    <property type="nucleotide sequence ID" value="NZ_JAPDDP010000051.1"/>
</dbReference>
<evidence type="ECO:0000259" key="2">
    <source>
        <dbReference type="PROSITE" id="PS50093"/>
    </source>
</evidence>
<dbReference type="SMART" id="SM00089">
    <property type="entry name" value="PKD"/>
    <property type="match status" value="1"/>
</dbReference>
<dbReference type="InterPro" id="IPR000601">
    <property type="entry name" value="PKD_dom"/>
</dbReference>
<proteinExistence type="predicted"/>
<dbReference type="Pfam" id="PF07995">
    <property type="entry name" value="GSDH"/>
    <property type="match status" value="1"/>
</dbReference>
<evidence type="ECO:0000256" key="1">
    <source>
        <dbReference type="SAM" id="SignalP"/>
    </source>
</evidence>
<dbReference type="CDD" id="cd04084">
    <property type="entry name" value="CBM6_xylanase-like"/>
    <property type="match status" value="1"/>
</dbReference>
<organism evidence="3 4">
    <name type="scientific">Solirubrobacter phytolaccae</name>
    <dbReference type="NCBI Taxonomy" id="1404360"/>
    <lineage>
        <taxon>Bacteria</taxon>
        <taxon>Bacillati</taxon>
        <taxon>Actinomycetota</taxon>
        <taxon>Thermoleophilia</taxon>
        <taxon>Solirubrobacterales</taxon>
        <taxon>Solirubrobacteraceae</taxon>
        <taxon>Solirubrobacter</taxon>
    </lineage>
</organism>
<dbReference type="InterPro" id="IPR011042">
    <property type="entry name" value="6-blade_b-propeller_TolB-like"/>
</dbReference>
<dbReference type="PANTHER" id="PTHR19328:SF75">
    <property type="entry name" value="ALDOSE SUGAR DEHYDROGENASE YLII"/>
    <property type="match status" value="1"/>
</dbReference>
<reference evidence="3" key="1">
    <citation type="submission" date="2022-10" db="EMBL/GenBank/DDBJ databases">
        <title>The WGS of Solirubrobacter phytolaccae KCTC 29190.</title>
        <authorList>
            <person name="Jiang Z."/>
        </authorList>
    </citation>
    <scope>NUCLEOTIDE SEQUENCE</scope>
    <source>
        <strain evidence="3">KCTC 29190</strain>
    </source>
</reference>
<comment type="caution">
    <text evidence="3">The sequence shown here is derived from an EMBL/GenBank/DDBJ whole genome shotgun (WGS) entry which is preliminary data.</text>
</comment>
<name>A0A9X3NBC4_9ACTN</name>
<dbReference type="PROSITE" id="PS50093">
    <property type="entry name" value="PKD"/>
    <property type="match status" value="1"/>
</dbReference>
<dbReference type="GO" id="GO:0030246">
    <property type="term" value="F:carbohydrate binding"/>
    <property type="evidence" value="ECO:0007669"/>
    <property type="project" value="InterPro"/>
</dbReference>
<dbReference type="InterPro" id="IPR035986">
    <property type="entry name" value="PKD_dom_sf"/>
</dbReference>
<dbReference type="Pfam" id="PF03422">
    <property type="entry name" value="CBM_6"/>
    <property type="match status" value="1"/>
</dbReference>
<sequence>MTGLLLAATALVGVPATASAQGAPPADDRFEVSLLDRNITQGIRIETLPDGRVLLAERDGRLKLFKPATGTTVVAGQLATGVPGELGFVGLAAAPDFATSHHIYAHYVPTAPAYAVSRISRVSRFTLTGDTLDLASEKPIYNVQHPAYAGGGHSAGDLEFAPNGDLYIATGDNTGCCASFGYPPMDERPGQIANDAQATSANTNNPNGKILRIHPRSEPGATVGEGSTYDIPAGNLFTGAEDGGGKTLREIYAMGLRNPFTIGDATSSGELWFADYGPDATLADATRGPAGHVSMIRTTKPANFGWPYCYVPGQPYGDWDYVAGASRGFYDCGNLVNNSPNNLTPAAGTFVNPGLLDIPDNTARTMWWTYSAGSPTTPFEDLFGGGAMAGPKYTYDASNPSTSKFPAWFDGRYFFFDWTTDWVATAAFNGDGSVKDHEFFLPVHTFVKPMDMQFGADGALYVLAYGNGWGANNDDTGLYRVTYAAGNRRPTVKAKADKDSGGTPLTVSFDATGSTDPDGDALTYSWDWTNDGTADATGVTASHTYTTAGQYVARLTVTDANGATSIQNFPITVGNTRPVVKIVSPADGTPRALGQPLTFKVAVSDAEDGTKADCTKIAVTLSLGHNSHAHPDVTVNPGADCTATVTPDRDSAHNGNLYLFTVLEATYTDLGNGDAPALTATDAAEYSPPTQATNVYPLGEGTGLYTGQTFMQGPGHWFMFRNYDLATIGAIRMSISSRGSGGTMEVRADSPTGPLITSVVMPDTKPAASLQRIYQVQTALLDARKPQGAHDLYFVTKWTNPAEHGPNDPFPEIFFNTFTLVPYAASVETPGTVGGTVPATLSLALSGPATFAPFQPGVAKEYTATSEATVTSSAGDATLSVSDPGRLTNGAFSLPQPLRVELGTAQWTAPVANAKVPITFKQAIGANDALRTGTYSRTVTFTLSTTSP</sequence>
<evidence type="ECO:0000313" key="4">
    <source>
        <dbReference type="Proteomes" id="UP001147653"/>
    </source>
</evidence>
<dbReference type="InterPro" id="IPR005084">
    <property type="entry name" value="CBM6"/>
</dbReference>
<gene>
    <name evidence="3" type="ORF">OJ997_23665</name>
</gene>
<accession>A0A9X3NBC4</accession>
<feature type="chain" id="PRO_5040725490" evidence="1">
    <location>
        <begin position="21"/>
        <end position="948"/>
    </location>
</feature>
<dbReference type="Proteomes" id="UP001147653">
    <property type="component" value="Unassembled WGS sequence"/>
</dbReference>
<dbReference type="InterPro" id="IPR022409">
    <property type="entry name" value="PKD/Chitinase_dom"/>
</dbReference>
<dbReference type="Gene3D" id="2.60.40.10">
    <property type="entry name" value="Immunoglobulins"/>
    <property type="match status" value="1"/>
</dbReference>
<dbReference type="SUPFAM" id="SSF49299">
    <property type="entry name" value="PKD domain"/>
    <property type="match status" value="1"/>
</dbReference>
<dbReference type="PANTHER" id="PTHR19328">
    <property type="entry name" value="HEDGEHOG-INTERACTING PROTEIN"/>
    <property type="match status" value="1"/>
</dbReference>
<evidence type="ECO:0000313" key="3">
    <source>
        <dbReference type="EMBL" id="MDA0183328.1"/>
    </source>
</evidence>
<dbReference type="Gene3D" id="2.60.120.260">
    <property type="entry name" value="Galactose-binding domain-like"/>
    <property type="match status" value="1"/>
</dbReference>
<keyword evidence="4" id="KW-1185">Reference proteome</keyword>
<dbReference type="InterPro" id="IPR011041">
    <property type="entry name" value="Quinoprot_gluc/sorb_DH_b-prop"/>
</dbReference>
<dbReference type="AlphaFoldDB" id="A0A9X3NBC4"/>
<dbReference type="EMBL" id="JAPDDP010000051">
    <property type="protein sequence ID" value="MDA0183328.1"/>
    <property type="molecule type" value="Genomic_DNA"/>
</dbReference>
<dbReference type="Pfam" id="PF18911">
    <property type="entry name" value="PKD_4"/>
    <property type="match status" value="1"/>
</dbReference>
<dbReference type="Gene3D" id="2.120.10.30">
    <property type="entry name" value="TolB, C-terminal domain"/>
    <property type="match status" value="1"/>
</dbReference>
<dbReference type="GO" id="GO:0005975">
    <property type="term" value="P:carbohydrate metabolic process"/>
    <property type="evidence" value="ECO:0007669"/>
    <property type="project" value="UniProtKB-ARBA"/>
</dbReference>